<dbReference type="InterPro" id="IPR021146">
    <property type="entry name" value="Phage_gp6-like_head-tail"/>
</dbReference>
<accession>A0A931BM62</accession>
<reference evidence="1" key="1">
    <citation type="submission" date="2020-11" db="EMBL/GenBank/DDBJ databases">
        <authorList>
            <person name="Kim M.K."/>
        </authorList>
    </citation>
    <scope>NUCLEOTIDE SEQUENCE</scope>
    <source>
        <strain evidence="1">BT350</strain>
    </source>
</reference>
<evidence type="ECO:0000313" key="1">
    <source>
        <dbReference type="EMBL" id="MBF9232059.1"/>
    </source>
</evidence>
<evidence type="ECO:0000313" key="2">
    <source>
        <dbReference type="Proteomes" id="UP000599312"/>
    </source>
</evidence>
<sequence length="186" mass="20214">MFSIPLEGPAVEPVSLADMKAYLRVDDDAEDDLITGLIKAARLIVEAVSRRILIAQNWRVMLDRWPQDQTVLLPLSPLLSVESVKVFDASGVSTEVTIDSIESDLSSDPPRLIVRSAPNPGRARNGIAIDVRVGYGDSPDSVPATLRLAIKIVVAHWFENRGDVAGDQVLPAEALALIAPFQRARL</sequence>
<dbReference type="NCBIfam" id="TIGR02215">
    <property type="entry name" value="phage_chp_gp8"/>
    <property type="match status" value="1"/>
</dbReference>
<dbReference type="Pfam" id="PF05135">
    <property type="entry name" value="Phage_connect_1"/>
    <property type="match status" value="1"/>
</dbReference>
<dbReference type="RefSeq" id="WP_196270042.1">
    <property type="nucleotide sequence ID" value="NZ_JADQDO010000001.1"/>
</dbReference>
<dbReference type="InterPro" id="IPR011738">
    <property type="entry name" value="Phage_CHP"/>
</dbReference>
<dbReference type="CDD" id="cd08054">
    <property type="entry name" value="gp6"/>
    <property type="match status" value="1"/>
</dbReference>
<dbReference type="Proteomes" id="UP000599312">
    <property type="component" value="Unassembled WGS sequence"/>
</dbReference>
<dbReference type="NCBIfam" id="TIGR01560">
    <property type="entry name" value="put_DNA_pack"/>
    <property type="match status" value="1"/>
</dbReference>
<gene>
    <name evidence="1" type="ORF">I2H38_01565</name>
</gene>
<name>A0A931BM62_9HYPH</name>
<dbReference type="InterPro" id="IPR006450">
    <property type="entry name" value="Phage_HK97_gp6-like"/>
</dbReference>
<organism evidence="1 2">
    <name type="scientific">Microvirga alba</name>
    <dbReference type="NCBI Taxonomy" id="2791025"/>
    <lineage>
        <taxon>Bacteria</taxon>
        <taxon>Pseudomonadati</taxon>
        <taxon>Pseudomonadota</taxon>
        <taxon>Alphaproteobacteria</taxon>
        <taxon>Hyphomicrobiales</taxon>
        <taxon>Methylobacteriaceae</taxon>
        <taxon>Microvirga</taxon>
    </lineage>
</organism>
<proteinExistence type="predicted"/>
<dbReference type="AlphaFoldDB" id="A0A931BM62"/>
<dbReference type="EMBL" id="JADQDO010000001">
    <property type="protein sequence ID" value="MBF9232059.1"/>
    <property type="molecule type" value="Genomic_DNA"/>
</dbReference>
<protein>
    <submittedName>
        <fullName evidence="1">Phage head-tail connector protein</fullName>
    </submittedName>
</protein>
<comment type="caution">
    <text evidence="1">The sequence shown here is derived from an EMBL/GenBank/DDBJ whole genome shotgun (WGS) entry which is preliminary data.</text>
</comment>
<keyword evidence="2" id="KW-1185">Reference proteome</keyword>
<dbReference type="Gene3D" id="1.10.3230.30">
    <property type="entry name" value="Phage gp6-like head-tail connector protein"/>
    <property type="match status" value="1"/>
</dbReference>